<gene>
    <name evidence="2" type="ORF">SSFG_02384</name>
</gene>
<sequence>MTEHHRAKQKKAIPKAATASSMRDISMRAAGPAAVGERPALRAYGGKEEEVRVGPGRFFVQAVPWPEA</sequence>
<dbReference type="EMBL" id="DS999641">
    <property type="protein sequence ID" value="EFE67135.2"/>
    <property type="molecule type" value="Genomic_DNA"/>
</dbReference>
<feature type="compositionally biased region" description="Basic residues" evidence="1">
    <location>
        <begin position="1"/>
        <end position="13"/>
    </location>
</feature>
<evidence type="ECO:0000313" key="3">
    <source>
        <dbReference type="Proteomes" id="UP000003824"/>
    </source>
</evidence>
<name>D5ZXK2_STRV1</name>
<proteinExistence type="predicted"/>
<evidence type="ECO:0000313" key="2">
    <source>
        <dbReference type="EMBL" id="EFE67135.2"/>
    </source>
</evidence>
<dbReference type="Proteomes" id="UP000003824">
    <property type="component" value="Unassembled WGS sequence"/>
</dbReference>
<evidence type="ECO:0000256" key="1">
    <source>
        <dbReference type="SAM" id="MobiDB-lite"/>
    </source>
</evidence>
<protein>
    <submittedName>
        <fullName evidence="2">Predicted protein</fullName>
    </submittedName>
</protein>
<dbReference type="eggNOG" id="ENOG503137W">
    <property type="taxonomic scope" value="Bacteria"/>
</dbReference>
<organism evidence="2 3">
    <name type="scientific">Streptomyces viridosporus (strain ATCC 14672 / DSM 40746 / JCM 4963 / KCTC 9882 / NRRL B-12104 / FH 1290)</name>
    <name type="common">Streptomyces ghanaensis</name>
    <dbReference type="NCBI Taxonomy" id="566461"/>
    <lineage>
        <taxon>Bacteria</taxon>
        <taxon>Bacillati</taxon>
        <taxon>Actinomycetota</taxon>
        <taxon>Actinomycetes</taxon>
        <taxon>Kitasatosporales</taxon>
        <taxon>Streptomycetaceae</taxon>
        <taxon>Streptomyces</taxon>
    </lineage>
</organism>
<accession>D5ZXK2</accession>
<reference evidence="3" key="1">
    <citation type="submission" date="2008-12" db="EMBL/GenBank/DDBJ databases">
        <title>Annotation of Streptomyces ghanaensis ATCC 14672.</title>
        <authorList>
            <consortium name="The Broad Institute Genome Sequencing Platform"/>
            <consortium name="Broad Institute Microbial Sequencing Center"/>
            <person name="Fischbach M."/>
            <person name="Ward D."/>
            <person name="Young S."/>
            <person name="Kodira C.D."/>
            <person name="Zeng Q."/>
            <person name="Koehrsen M."/>
            <person name="Godfrey P."/>
            <person name="Alvarado L."/>
            <person name="Berlin A.M."/>
            <person name="Borenstein D."/>
            <person name="Chen Z."/>
            <person name="Engels R."/>
            <person name="Freedman E."/>
            <person name="Gellesch M."/>
            <person name="Goldberg J."/>
            <person name="Griggs A."/>
            <person name="Gujja S."/>
            <person name="Heiman D.I."/>
            <person name="Hepburn T.A."/>
            <person name="Howarth C."/>
            <person name="Jen D."/>
            <person name="Larson L."/>
            <person name="Lewis B."/>
            <person name="Mehta T."/>
            <person name="Park D."/>
            <person name="Pearson M."/>
            <person name="Roberts A."/>
            <person name="Saif S."/>
            <person name="Shea T.D."/>
            <person name="Shenoy N."/>
            <person name="Sisk P."/>
            <person name="Stolte C."/>
            <person name="Sykes S.N."/>
            <person name="Walk T."/>
            <person name="White J."/>
            <person name="Yandava C."/>
            <person name="Straight P."/>
            <person name="Clardy J."/>
            <person name="Hung D."/>
            <person name="Kolter R."/>
            <person name="Mekalanos J."/>
            <person name="Walker S."/>
            <person name="Walsh C.T."/>
            <person name="Wieland B.L.C."/>
            <person name="Ilzarbe M."/>
            <person name="Galagan J."/>
            <person name="Nusbaum C."/>
            <person name="Birren B."/>
        </authorList>
    </citation>
    <scope>NUCLEOTIDE SEQUENCE [LARGE SCALE GENOMIC DNA]</scope>
    <source>
        <strain evidence="3">ATCC 14672 / DSM 40746 / JCM 4963 / KCTC 9882 / NRRL B-12104 / FH 1290</strain>
    </source>
</reference>
<dbReference type="AlphaFoldDB" id="D5ZXK2"/>
<feature type="region of interest" description="Disordered" evidence="1">
    <location>
        <begin position="1"/>
        <end position="24"/>
    </location>
</feature>